<dbReference type="InterPro" id="IPR001498">
    <property type="entry name" value="Impact_N"/>
</dbReference>
<dbReference type="Gene3D" id="3.30.70.240">
    <property type="match status" value="1"/>
</dbReference>
<dbReference type="Pfam" id="PF01205">
    <property type="entry name" value="Impact_N"/>
    <property type="match status" value="1"/>
</dbReference>
<proteinExistence type="inferred from homology"/>
<dbReference type="InterPro" id="IPR020569">
    <property type="entry name" value="UPF0029_Impact_CS"/>
</dbReference>
<protein>
    <submittedName>
        <fullName evidence="4">YigZ family protein</fullName>
    </submittedName>
</protein>
<accession>A5KKP5</accession>
<comment type="similarity">
    <text evidence="1">Belongs to the IMPACT family.</text>
</comment>
<dbReference type="InterPro" id="IPR035647">
    <property type="entry name" value="EFG_III/V"/>
</dbReference>
<evidence type="ECO:0000313" key="4">
    <source>
        <dbReference type="EMBL" id="EDK24996.1"/>
    </source>
</evidence>
<evidence type="ECO:0000259" key="3">
    <source>
        <dbReference type="Pfam" id="PF09186"/>
    </source>
</evidence>
<dbReference type="GO" id="GO:0006446">
    <property type="term" value="P:regulation of translational initiation"/>
    <property type="evidence" value="ECO:0007669"/>
    <property type="project" value="TreeGrafter"/>
</dbReference>
<organism evidence="4 5">
    <name type="scientific">[Ruminococcus] torques ATCC 27756</name>
    <dbReference type="NCBI Taxonomy" id="411460"/>
    <lineage>
        <taxon>Bacteria</taxon>
        <taxon>Bacillati</taxon>
        <taxon>Bacillota</taxon>
        <taxon>Clostridia</taxon>
        <taxon>Lachnospirales</taxon>
        <taxon>Lachnospiraceae</taxon>
        <taxon>Mediterraneibacter</taxon>
    </lineage>
</organism>
<dbReference type="PROSITE" id="PS00910">
    <property type="entry name" value="UPF0029"/>
    <property type="match status" value="1"/>
</dbReference>
<dbReference type="EMBL" id="AAVP02000002">
    <property type="protein sequence ID" value="EDK24996.1"/>
    <property type="molecule type" value="Genomic_DNA"/>
</dbReference>
<dbReference type="AlphaFoldDB" id="A5KKP5"/>
<reference evidence="4 5" key="1">
    <citation type="submission" date="2007-03" db="EMBL/GenBank/DDBJ databases">
        <authorList>
            <person name="Fulton L."/>
            <person name="Clifton S."/>
            <person name="Fulton B."/>
            <person name="Xu J."/>
            <person name="Minx P."/>
            <person name="Pepin K.H."/>
            <person name="Johnson M."/>
            <person name="Thiruvilangam P."/>
            <person name="Bhonagiri V."/>
            <person name="Nash W.E."/>
            <person name="Mardis E.R."/>
            <person name="Wilson R.K."/>
        </authorList>
    </citation>
    <scope>NUCLEOTIDE SEQUENCE [LARGE SCALE GENOMIC DNA]</scope>
    <source>
        <strain evidence="4 5">ATCC 27756</strain>
    </source>
</reference>
<dbReference type="SUPFAM" id="SSF54211">
    <property type="entry name" value="Ribosomal protein S5 domain 2-like"/>
    <property type="match status" value="1"/>
</dbReference>
<dbReference type="PANTHER" id="PTHR16301:SF20">
    <property type="entry name" value="IMPACT FAMILY MEMBER YIGZ"/>
    <property type="match status" value="1"/>
</dbReference>
<feature type="domain" description="Impact N-terminal" evidence="2">
    <location>
        <begin position="40"/>
        <end position="145"/>
    </location>
</feature>
<dbReference type="InterPro" id="IPR023582">
    <property type="entry name" value="Impact"/>
</dbReference>
<name>A5KKP5_9FIRM</name>
<evidence type="ECO:0000313" key="5">
    <source>
        <dbReference type="Proteomes" id="UP000003577"/>
    </source>
</evidence>
<dbReference type="GO" id="GO:0005737">
    <property type="term" value="C:cytoplasm"/>
    <property type="evidence" value="ECO:0007669"/>
    <property type="project" value="TreeGrafter"/>
</dbReference>
<comment type="caution">
    <text evidence="4">The sequence shown here is derived from an EMBL/GenBank/DDBJ whole genome shotgun (WGS) entry which is preliminary data.</text>
</comment>
<evidence type="ECO:0000259" key="2">
    <source>
        <dbReference type="Pfam" id="PF01205"/>
    </source>
</evidence>
<dbReference type="InterPro" id="IPR015269">
    <property type="entry name" value="UPF0029_Impact_C"/>
</dbReference>
<dbReference type="InterPro" id="IPR020568">
    <property type="entry name" value="Ribosomal_Su5_D2-typ_SF"/>
</dbReference>
<dbReference type="InterPro" id="IPR036956">
    <property type="entry name" value="Impact_N_sf"/>
</dbReference>
<dbReference type="InterPro" id="IPR015796">
    <property type="entry name" value="Impact_YigZ-like"/>
</dbReference>
<dbReference type="PANTHER" id="PTHR16301">
    <property type="entry name" value="IMPACT-RELATED"/>
    <property type="match status" value="1"/>
</dbReference>
<dbReference type="SUPFAM" id="SSF54980">
    <property type="entry name" value="EF-G C-terminal domain-like"/>
    <property type="match status" value="1"/>
</dbReference>
<gene>
    <name evidence="4" type="ORF">RUMTOR_00798</name>
</gene>
<dbReference type="Gene3D" id="3.30.230.30">
    <property type="entry name" value="Impact, N-terminal domain"/>
    <property type="match status" value="1"/>
</dbReference>
<dbReference type="NCBIfam" id="TIGR00257">
    <property type="entry name" value="IMPACT_YIGZ"/>
    <property type="match status" value="1"/>
</dbReference>
<reference evidence="4 5" key="2">
    <citation type="submission" date="2007-04" db="EMBL/GenBank/DDBJ databases">
        <title>Draft genome sequence of Ruminococcus torques (ATCC 27756).</title>
        <authorList>
            <person name="Sudarsanam P."/>
            <person name="Ley R."/>
            <person name="Guruge J."/>
            <person name="Turnbaugh P.J."/>
            <person name="Mahowald M."/>
            <person name="Liep D."/>
            <person name="Gordon J."/>
        </authorList>
    </citation>
    <scope>NUCLEOTIDE SEQUENCE [LARGE SCALE GENOMIC DNA]</scope>
    <source>
        <strain evidence="4 5">ATCC 27756</strain>
    </source>
</reference>
<dbReference type="Proteomes" id="UP000003577">
    <property type="component" value="Unassembled WGS sequence"/>
</dbReference>
<feature type="domain" description="UPF0029" evidence="3">
    <location>
        <begin position="162"/>
        <end position="216"/>
    </location>
</feature>
<dbReference type="HOGENOM" id="CLU_083552_2_1_9"/>
<sequence length="239" mass="26988">MFHVFAIVEKVWNCFMKKEKIKMECYHTVYTEGTGEIVEKKSRFIAEVFPVSNEEEAFAHLEEIRKKHWDARHHCWAYVIGRNPAAERMSDDGEPAGTAGKPILEVLRGKKLTDVFVVVTRYFGGTLLGTGGLVRAYTSAAAEALAHTVIITKIHGFKLKIITDYTGLGKIQYILGQRGLSVLDTVYTDKVELTVLVPDDEEGFLMKELMEGTNGQAMTEKTEQCWFAETEEGIKIFEQ</sequence>
<dbReference type="PaxDb" id="411460-RUMTOR_00798"/>
<dbReference type="Pfam" id="PF09186">
    <property type="entry name" value="DUF1949"/>
    <property type="match status" value="1"/>
</dbReference>
<evidence type="ECO:0000256" key="1">
    <source>
        <dbReference type="ARBA" id="ARBA00007665"/>
    </source>
</evidence>